<evidence type="ECO:0000313" key="3">
    <source>
        <dbReference type="Proteomes" id="UP001168821"/>
    </source>
</evidence>
<dbReference type="EMBL" id="JALNTZ010000003">
    <property type="protein sequence ID" value="KAJ3659980.1"/>
    <property type="molecule type" value="Genomic_DNA"/>
</dbReference>
<evidence type="ECO:0000256" key="1">
    <source>
        <dbReference type="SAM" id="MobiDB-lite"/>
    </source>
</evidence>
<feature type="region of interest" description="Disordered" evidence="1">
    <location>
        <begin position="246"/>
        <end position="277"/>
    </location>
</feature>
<organism evidence="2 3">
    <name type="scientific">Zophobas morio</name>
    <dbReference type="NCBI Taxonomy" id="2755281"/>
    <lineage>
        <taxon>Eukaryota</taxon>
        <taxon>Metazoa</taxon>
        <taxon>Ecdysozoa</taxon>
        <taxon>Arthropoda</taxon>
        <taxon>Hexapoda</taxon>
        <taxon>Insecta</taxon>
        <taxon>Pterygota</taxon>
        <taxon>Neoptera</taxon>
        <taxon>Endopterygota</taxon>
        <taxon>Coleoptera</taxon>
        <taxon>Polyphaga</taxon>
        <taxon>Cucujiformia</taxon>
        <taxon>Tenebrionidae</taxon>
        <taxon>Zophobas</taxon>
    </lineage>
</organism>
<keyword evidence="3" id="KW-1185">Reference proteome</keyword>
<sequence length="461" mass="49672">MVVQHLRDHVTFNLKFTIVVVMGQKGEFGFSQFVVHPTLKEHGHIHTMLTKCTVWSPLIVHVVKVRRNSGWEGRTVRNLADNVWGGGVLGCQALGRLVSLISVTRLVDQAYAATFTPPGVAPSVRSGGRSGASSLSGGGSAGAGLLLALGAATLNLEIARRRYGDPGGERGDGNDACTTVSTFDSDKKNAVTVTRSLARGRRFQNRYKTGRRPKKVLTVVGGSNCALLPHFYKNFSITKKTNSPSTSALCGVSGKRPLFPPRRRGDREFTPGSRGTRHGFRPAKIRFVTKDKTLRYLKQLFGFLLKVVSSGTTATSSTDKTKEEKSKEKVVDLTCSDSDDDEPLAKRRVVNPKPDSTIKFSDTTSISSSSNQSRVTTTPGPSSVSSSGYPASPSIITLDSPSPPRSPQNEQQTQQLASCMMANQNGTSNNQPTNLFSPGSMPFLDLDNEAASANMNYPTGY</sequence>
<reference evidence="2" key="1">
    <citation type="journal article" date="2023" name="G3 (Bethesda)">
        <title>Whole genome assemblies of Zophobas morio and Tenebrio molitor.</title>
        <authorList>
            <person name="Kaur S."/>
            <person name="Stinson S.A."/>
            <person name="diCenzo G.C."/>
        </authorList>
    </citation>
    <scope>NUCLEOTIDE SEQUENCE</scope>
    <source>
        <strain evidence="2">QUZm001</strain>
    </source>
</reference>
<comment type="caution">
    <text evidence="2">The sequence shown here is derived from an EMBL/GenBank/DDBJ whole genome shotgun (WGS) entry which is preliminary data.</text>
</comment>
<feature type="region of interest" description="Disordered" evidence="1">
    <location>
        <begin position="312"/>
        <end position="441"/>
    </location>
</feature>
<dbReference type="Proteomes" id="UP001168821">
    <property type="component" value="Unassembled WGS sequence"/>
</dbReference>
<evidence type="ECO:0000313" key="2">
    <source>
        <dbReference type="EMBL" id="KAJ3659980.1"/>
    </source>
</evidence>
<proteinExistence type="predicted"/>
<accession>A0AA38IQF4</accession>
<name>A0AA38IQF4_9CUCU</name>
<feature type="compositionally biased region" description="Polar residues" evidence="1">
    <location>
        <begin position="407"/>
        <end position="437"/>
    </location>
</feature>
<dbReference type="AlphaFoldDB" id="A0AA38IQF4"/>
<feature type="compositionally biased region" description="Low complexity" evidence="1">
    <location>
        <begin position="357"/>
        <end position="394"/>
    </location>
</feature>
<protein>
    <submittedName>
        <fullName evidence="2">Uncharacterized protein</fullName>
    </submittedName>
</protein>
<feature type="compositionally biased region" description="Basic and acidic residues" evidence="1">
    <location>
        <begin position="319"/>
        <end position="331"/>
    </location>
</feature>
<gene>
    <name evidence="2" type="ORF">Zmor_011640</name>
</gene>